<feature type="domain" description="PAC" evidence="3">
    <location>
        <begin position="621"/>
        <end position="673"/>
    </location>
</feature>
<dbReference type="FunFam" id="3.30.70.270:FF:000001">
    <property type="entry name" value="Diguanylate cyclase domain protein"/>
    <property type="match status" value="1"/>
</dbReference>
<dbReference type="InterPro" id="IPR000014">
    <property type="entry name" value="PAS"/>
</dbReference>
<dbReference type="SUPFAM" id="SSF55073">
    <property type="entry name" value="Nucleotide cyclase"/>
    <property type="match status" value="1"/>
</dbReference>
<dbReference type="EMBL" id="ANHY01000003">
    <property type="protein sequence ID" value="EKV32598.1"/>
    <property type="molecule type" value="Genomic_DNA"/>
</dbReference>
<dbReference type="Pfam" id="PF00989">
    <property type="entry name" value="PAS"/>
    <property type="match status" value="1"/>
</dbReference>
<organism evidence="5 6">
    <name type="scientific">Caenispirillum salinarum AK4</name>
    <dbReference type="NCBI Taxonomy" id="1238182"/>
    <lineage>
        <taxon>Bacteria</taxon>
        <taxon>Pseudomonadati</taxon>
        <taxon>Pseudomonadota</taxon>
        <taxon>Alphaproteobacteria</taxon>
        <taxon>Rhodospirillales</taxon>
        <taxon>Novispirillaceae</taxon>
        <taxon>Caenispirillum</taxon>
    </lineage>
</organism>
<dbReference type="InterPro" id="IPR000160">
    <property type="entry name" value="GGDEF_dom"/>
</dbReference>
<dbReference type="InterPro" id="IPR029787">
    <property type="entry name" value="Nucleotide_cyclase"/>
</dbReference>
<dbReference type="SUPFAM" id="SSF55785">
    <property type="entry name" value="PYP-like sensor domain (PAS domain)"/>
    <property type="match status" value="5"/>
</dbReference>
<dbReference type="GO" id="GO:0003824">
    <property type="term" value="F:catalytic activity"/>
    <property type="evidence" value="ECO:0007669"/>
    <property type="project" value="UniProtKB-ARBA"/>
</dbReference>
<dbReference type="Pfam" id="PF13426">
    <property type="entry name" value="PAS_9"/>
    <property type="match status" value="2"/>
</dbReference>
<feature type="domain" description="GGDEF" evidence="4">
    <location>
        <begin position="705"/>
        <end position="838"/>
    </location>
</feature>
<dbReference type="Gene3D" id="3.30.70.270">
    <property type="match status" value="1"/>
</dbReference>
<dbReference type="NCBIfam" id="TIGR00229">
    <property type="entry name" value="sensory_box"/>
    <property type="match status" value="4"/>
</dbReference>
<evidence type="ECO:0000313" key="5">
    <source>
        <dbReference type="EMBL" id="EKV32598.1"/>
    </source>
</evidence>
<dbReference type="Pfam" id="PF00990">
    <property type="entry name" value="GGDEF"/>
    <property type="match status" value="1"/>
</dbReference>
<dbReference type="InterPro" id="IPR035965">
    <property type="entry name" value="PAS-like_dom_sf"/>
</dbReference>
<dbReference type="InterPro" id="IPR000700">
    <property type="entry name" value="PAS-assoc_C"/>
</dbReference>
<dbReference type="GO" id="GO:0006355">
    <property type="term" value="P:regulation of DNA-templated transcription"/>
    <property type="evidence" value="ECO:0007669"/>
    <property type="project" value="InterPro"/>
</dbReference>
<name>K9HQP9_9PROT</name>
<dbReference type="STRING" id="1238182.C882_2677"/>
<dbReference type="InterPro" id="IPR001610">
    <property type="entry name" value="PAC"/>
</dbReference>
<sequence>MGPRSPARGAGIGNIKGARDRMGSTAVMEYWGRQFAELVDDLVCVCRDGRLTWINPAGTRLLNDGTTGGQPDLSGMAFRDLVHEDYRDIVDLGLGLLADDGGKMPLLLTTLAGRVVEVELAVTRVAPPDGVPGPSDAVLIHARDVTDRARAVASLMESEHRYRNMVEMSLNLVFVVQDNRMVVVNAAARDLLGGDDPDALRGAPFIDLIHDDYRPIVDLGLDALAGESDVLPLKLRGRDGRVHDVETRVIPFGRDAFMVEGRDISERMRSAEALREREARLQGVLDTVVDGIVTADERGIIQTFNPAAERLFGRRKDEVLGRNLSILMPSRFAAYHDSHMRNYHAGRQGWAFGKARELEGLHSSGRVFPIELSLAEMRVGKARMYTGVIRDITARKQAEAAQKRYNEELEARVRERTEELRALSRQNESILESAGDGIVALDMNGRITVANPAAAQMLGWPVAQLTGMDATAVFRYGPAEGRRAGRPLPVRAALRRGVFHERTDLTLMRRDGSEFAAEYTSAPIEDHDAGGTGAVVLFRDVSERRKAEDRLRVAATVFETTAEGIAVCDRAGSITTANPAFRAIVRRRAEDVAGTDLGTVLACADDEVAAMLGALDDGGHWETERWSTRADGTQYAARIACSAVPEAEGPVRQFVAVINDITERKRAEERIRYQASYDALTGLPNRALFLDRLEHAVAAARRQKYTLGLMFIDLDGFKAVNDTLGHEAGDQLLKGAGQRLRACVRESDTVARLGGDEFTVIMEGVEGRTGAAVVAQRVIDTLEIPFDLDGRPGHVSASIGIALLPEDAADSEELLRNADTAMYAAKSQGKANYQFFTAAELAG</sequence>
<evidence type="ECO:0000259" key="4">
    <source>
        <dbReference type="PROSITE" id="PS50887"/>
    </source>
</evidence>
<dbReference type="PROSITE" id="PS50113">
    <property type="entry name" value="PAC"/>
    <property type="match status" value="3"/>
</dbReference>
<dbReference type="Proteomes" id="UP000009881">
    <property type="component" value="Unassembled WGS sequence"/>
</dbReference>
<dbReference type="RefSeq" id="WP_009539086.1">
    <property type="nucleotide sequence ID" value="NZ_ANHY01000003.1"/>
</dbReference>
<dbReference type="OrthoDB" id="7251575at2"/>
<comment type="caution">
    <text evidence="5">The sequence shown here is derived from an EMBL/GenBank/DDBJ whole genome shotgun (WGS) entry which is preliminary data.</text>
</comment>
<dbReference type="AlphaFoldDB" id="K9HQP9"/>
<dbReference type="Pfam" id="PF13188">
    <property type="entry name" value="PAS_8"/>
    <property type="match status" value="1"/>
</dbReference>
<dbReference type="InterPro" id="IPR013767">
    <property type="entry name" value="PAS_fold"/>
</dbReference>
<feature type="coiled-coil region" evidence="1">
    <location>
        <begin position="395"/>
        <end position="426"/>
    </location>
</feature>
<accession>K9HQP9</accession>
<dbReference type="eggNOG" id="COG5001">
    <property type="taxonomic scope" value="Bacteria"/>
</dbReference>
<dbReference type="SMART" id="SM00086">
    <property type="entry name" value="PAC"/>
    <property type="match status" value="4"/>
</dbReference>
<dbReference type="NCBIfam" id="TIGR00254">
    <property type="entry name" value="GGDEF"/>
    <property type="match status" value="1"/>
</dbReference>
<dbReference type="PANTHER" id="PTHR44757">
    <property type="entry name" value="DIGUANYLATE CYCLASE DGCP"/>
    <property type="match status" value="1"/>
</dbReference>
<dbReference type="InterPro" id="IPR043128">
    <property type="entry name" value="Rev_trsase/Diguanyl_cyclase"/>
</dbReference>
<dbReference type="PANTHER" id="PTHR44757:SF2">
    <property type="entry name" value="BIOFILM ARCHITECTURE MAINTENANCE PROTEIN MBAA"/>
    <property type="match status" value="1"/>
</dbReference>
<dbReference type="eggNOG" id="COG5002">
    <property type="taxonomic scope" value="Bacteria"/>
</dbReference>
<gene>
    <name evidence="5" type="ORF">C882_2677</name>
</gene>
<dbReference type="PROSITE" id="PS50887">
    <property type="entry name" value="GGDEF"/>
    <property type="match status" value="1"/>
</dbReference>
<dbReference type="SMART" id="SM00091">
    <property type="entry name" value="PAS"/>
    <property type="match status" value="5"/>
</dbReference>
<dbReference type="PROSITE" id="PS50112">
    <property type="entry name" value="PAS"/>
    <property type="match status" value="2"/>
</dbReference>
<proteinExistence type="predicted"/>
<evidence type="ECO:0000256" key="1">
    <source>
        <dbReference type="SAM" id="Coils"/>
    </source>
</evidence>
<evidence type="ECO:0000259" key="3">
    <source>
        <dbReference type="PROSITE" id="PS50113"/>
    </source>
</evidence>
<feature type="domain" description="PAS" evidence="2">
    <location>
        <begin position="277"/>
        <end position="330"/>
    </location>
</feature>
<feature type="domain" description="PAC" evidence="3">
    <location>
        <begin position="501"/>
        <end position="553"/>
    </location>
</feature>
<dbReference type="CDD" id="cd01949">
    <property type="entry name" value="GGDEF"/>
    <property type="match status" value="1"/>
</dbReference>
<evidence type="ECO:0000313" key="6">
    <source>
        <dbReference type="Proteomes" id="UP000009881"/>
    </source>
</evidence>
<feature type="domain" description="PAS" evidence="2">
    <location>
        <begin position="423"/>
        <end position="497"/>
    </location>
</feature>
<keyword evidence="1" id="KW-0175">Coiled coil</keyword>
<dbReference type="CDD" id="cd00130">
    <property type="entry name" value="PAS"/>
    <property type="match status" value="5"/>
</dbReference>
<evidence type="ECO:0000259" key="2">
    <source>
        <dbReference type="PROSITE" id="PS50112"/>
    </source>
</evidence>
<feature type="domain" description="PAC" evidence="3">
    <location>
        <begin position="354"/>
        <end position="404"/>
    </location>
</feature>
<reference evidence="5 6" key="1">
    <citation type="journal article" date="2013" name="Genome Announc.">
        <title>Draft Genome Sequence of an Alphaproteobacterium, Caenispirillum salinarum AK4(T), Isolated from a Solar Saltern.</title>
        <authorList>
            <person name="Khatri I."/>
            <person name="Singh A."/>
            <person name="Korpole S."/>
            <person name="Pinnaka A.K."/>
            <person name="Subramanian S."/>
        </authorList>
    </citation>
    <scope>NUCLEOTIDE SEQUENCE [LARGE SCALE GENOMIC DNA]</scope>
    <source>
        <strain evidence="5 6">AK4</strain>
    </source>
</reference>
<dbReference type="SMART" id="SM00267">
    <property type="entry name" value="GGDEF"/>
    <property type="match status" value="1"/>
</dbReference>
<keyword evidence="6" id="KW-1185">Reference proteome</keyword>
<protein>
    <submittedName>
        <fullName evidence="5">GGDEF/PAS/PAC-domain containing protein</fullName>
    </submittedName>
</protein>
<dbReference type="InterPro" id="IPR052155">
    <property type="entry name" value="Biofilm_reg_signaling"/>
</dbReference>
<dbReference type="Gene3D" id="3.30.450.20">
    <property type="entry name" value="PAS domain"/>
    <property type="match status" value="5"/>
</dbReference>